<keyword evidence="2" id="KW-0012">Acyltransferase</keyword>
<dbReference type="EMBL" id="JAPDOD010000035">
    <property type="protein sequence ID" value="MDA0164565.1"/>
    <property type="molecule type" value="Genomic_DNA"/>
</dbReference>
<keyword evidence="3" id="KW-1185">Reference proteome</keyword>
<name>A0A9X3S2F8_9ACTN</name>
<dbReference type="Gene3D" id="3.30.420.40">
    <property type="match status" value="2"/>
</dbReference>
<accession>A0A9X3S2F8</accession>
<comment type="caution">
    <text evidence="2">The sequence shown here is derived from an EMBL/GenBank/DDBJ whole genome shotgun (WGS) entry which is preliminary data.</text>
</comment>
<dbReference type="GO" id="GO:0061711">
    <property type="term" value="F:tRNA N(6)-L-threonylcarbamoyladenine synthase activity"/>
    <property type="evidence" value="ECO:0007669"/>
    <property type="project" value="UniProtKB-EC"/>
</dbReference>
<evidence type="ECO:0000313" key="2">
    <source>
        <dbReference type="EMBL" id="MDA0164565.1"/>
    </source>
</evidence>
<dbReference type="SUPFAM" id="SSF53067">
    <property type="entry name" value="Actin-like ATPase domain"/>
    <property type="match status" value="2"/>
</dbReference>
<dbReference type="NCBIfam" id="TIGR03725">
    <property type="entry name" value="T6A_YeaZ"/>
    <property type="match status" value="1"/>
</dbReference>
<dbReference type="EC" id="2.3.1.234" evidence="2"/>
<proteinExistence type="predicted"/>
<dbReference type="InterPro" id="IPR043129">
    <property type="entry name" value="ATPase_NBD"/>
</dbReference>
<organism evidence="2 3">
    <name type="scientific">Solirubrobacter ginsenosidimutans</name>
    <dbReference type="NCBI Taxonomy" id="490573"/>
    <lineage>
        <taxon>Bacteria</taxon>
        <taxon>Bacillati</taxon>
        <taxon>Actinomycetota</taxon>
        <taxon>Thermoleophilia</taxon>
        <taxon>Solirubrobacterales</taxon>
        <taxon>Solirubrobacteraceae</taxon>
        <taxon>Solirubrobacter</taxon>
    </lineage>
</organism>
<dbReference type="Pfam" id="PF00814">
    <property type="entry name" value="TsaD"/>
    <property type="match status" value="1"/>
</dbReference>
<protein>
    <submittedName>
        <fullName evidence="2">tRNA (Adenosine(37)-N6)-threonylcarbamoyltransferase complex dimerization subunit type 1 TsaB</fullName>
        <ecNumber evidence="2">2.3.1.234</ecNumber>
    </submittedName>
</protein>
<reference evidence="2" key="1">
    <citation type="submission" date="2022-10" db="EMBL/GenBank/DDBJ databases">
        <title>The WGS of Solirubrobacter ginsenosidimutans DSM 21036.</title>
        <authorList>
            <person name="Jiang Z."/>
        </authorList>
    </citation>
    <scope>NUCLEOTIDE SEQUENCE</scope>
    <source>
        <strain evidence="2">DSM 21036</strain>
    </source>
</reference>
<evidence type="ECO:0000259" key="1">
    <source>
        <dbReference type="Pfam" id="PF00814"/>
    </source>
</evidence>
<dbReference type="GO" id="GO:0002949">
    <property type="term" value="P:tRNA threonylcarbamoyladenosine modification"/>
    <property type="evidence" value="ECO:0007669"/>
    <property type="project" value="InterPro"/>
</dbReference>
<dbReference type="Proteomes" id="UP001149140">
    <property type="component" value="Unassembled WGS sequence"/>
</dbReference>
<feature type="domain" description="Gcp-like" evidence="1">
    <location>
        <begin position="26"/>
        <end position="130"/>
    </location>
</feature>
<sequence>MTPVLPALAVDASTRLLSCALHTAEGTIERQARANAVEALAPMTDRLLEALDLKPSDLGLIVVGIGPGSFIGTRSAVTFANVLSYAGQTPMATVSGLDSIAAEVAADEDRLVVAIEAGRGRVYAADYVSTAGVLARGGAPRTLENQELRAFIAGLSGPVRLYGQGFTAFDALEGTVLARHSGVFPTAGAHLRLQTTHPELLEPCGIGAAVAQYSSRDSAP</sequence>
<evidence type="ECO:0000313" key="3">
    <source>
        <dbReference type="Proteomes" id="UP001149140"/>
    </source>
</evidence>
<dbReference type="InterPro" id="IPR022496">
    <property type="entry name" value="T6A_TsaB"/>
</dbReference>
<keyword evidence="2" id="KW-0808">Transferase</keyword>
<dbReference type="AlphaFoldDB" id="A0A9X3S2F8"/>
<gene>
    <name evidence="2" type="primary">tsaB</name>
    <name evidence="2" type="ORF">OM076_30125</name>
</gene>
<dbReference type="RefSeq" id="WP_270043820.1">
    <property type="nucleotide sequence ID" value="NZ_JAPDOD010000035.1"/>
</dbReference>
<dbReference type="InterPro" id="IPR000905">
    <property type="entry name" value="Gcp-like_dom"/>
</dbReference>